<organism evidence="1 2">
    <name type="scientific">Candidatus Seongchinamella marina</name>
    <dbReference type="NCBI Taxonomy" id="2518990"/>
    <lineage>
        <taxon>Bacteria</taxon>
        <taxon>Pseudomonadati</taxon>
        <taxon>Pseudomonadota</taxon>
        <taxon>Gammaproteobacteria</taxon>
        <taxon>Cellvibrionales</taxon>
        <taxon>Halieaceae</taxon>
        <taxon>Seongchinamella</taxon>
    </lineage>
</organism>
<evidence type="ECO:0000313" key="2">
    <source>
        <dbReference type="Proteomes" id="UP001143307"/>
    </source>
</evidence>
<dbReference type="Proteomes" id="UP001143307">
    <property type="component" value="Unassembled WGS sequence"/>
</dbReference>
<dbReference type="Pfam" id="PF10994">
    <property type="entry name" value="DUF2817"/>
    <property type="match status" value="1"/>
</dbReference>
<proteinExistence type="predicted"/>
<dbReference type="RefSeq" id="WP_279252460.1">
    <property type="nucleotide sequence ID" value="NZ_SHNP01000002.1"/>
</dbReference>
<dbReference type="InterPro" id="IPR021259">
    <property type="entry name" value="DUF2817"/>
</dbReference>
<protein>
    <submittedName>
        <fullName evidence="1">DUF2817 domain-containing protein</fullName>
    </submittedName>
</protein>
<gene>
    <name evidence="1" type="ORF">EYC87_08265</name>
</gene>
<name>A0ABT3SUG3_9GAMM</name>
<dbReference type="SUPFAM" id="SSF53187">
    <property type="entry name" value="Zn-dependent exopeptidases"/>
    <property type="match status" value="1"/>
</dbReference>
<reference evidence="1" key="1">
    <citation type="submission" date="2019-02" db="EMBL/GenBank/DDBJ databases">
        <authorList>
            <person name="Li S.-H."/>
        </authorList>
    </citation>
    <scope>NUCLEOTIDE SEQUENCE</scope>
    <source>
        <strain evidence="1">IMCC8485</strain>
    </source>
</reference>
<accession>A0ABT3SUG3</accession>
<evidence type="ECO:0000313" key="1">
    <source>
        <dbReference type="EMBL" id="MCX2973575.1"/>
    </source>
</evidence>
<dbReference type="CDD" id="cd06233">
    <property type="entry name" value="M14-like"/>
    <property type="match status" value="1"/>
</dbReference>
<keyword evidence="2" id="KW-1185">Reference proteome</keyword>
<dbReference type="EMBL" id="SHNP01000002">
    <property type="protein sequence ID" value="MCX2973575.1"/>
    <property type="molecule type" value="Genomic_DNA"/>
</dbReference>
<dbReference type="Gene3D" id="3.40.630.10">
    <property type="entry name" value="Zn peptidases"/>
    <property type="match status" value="1"/>
</dbReference>
<comment type="caution">
    <text evidence="1">The sequence shown here is derived from an EMBL/GenBank/DDBJ whole genome shotgun (WGS) entry which is preliminary data.</text>
</comment>
<sequence length="374" mass="41442">MIDKPQHSPSVFSDSYKTAREQFLSEADAAGAIIESFKHPSAHGPDGAALFTDTAWLGPRHASNVMIMICGTHGPESYTGAAIQLACLKAREPLASSTAILLIHAINPFGWAHCSRTTENNVDLNRNFIDHQKKPLETDLTKPVHELLRSSNARGPRFTKIMLGLGKLLLSAGSSKLLNEISRGQYNHADGIGFGGLSPEWSNETLQKILHTHLKGSKRVTIIDWHTGIGDYGQPCFLCFDAVHTPEYNRALQVWGKGIEKSHTNYSSGERPDYQGLLINAARDLAQAAGAQTTTCVIEFGTYSNLKMLKALLIDRWLRIDAMTSRPTLKEKLREQVLRSFYPIDEQWRASVLDQGTKIFSDSLEALDAWEEES</sequence>